<keyword evidence="2" id="KW-1185">Reference proteome</keyword>
<evidence type="ECO:0000313" key="2">
    <source>
        <dbReference type="Proteomes" id="UP000295334"/>
    </source>
</evidence>
<gene>
    <name evidence="1" type="ORF">EPD60_02870</name>
</gene>
<dbReference type="OrthoDB" id="674301at2"/>
<proteinExistence type="predicted"/>
<evidence type="ECO:0000313" key="1">
    <source>
        <dbReference type="EMBL" id="TCJ19372.1"/>
    </source>
</evidence>
<dbReference type="RefSeq" id="WP_131446639.1">
    <property type="nucleotide sequence ID" value="NZ_SJZI01000002.1"/>
</dbReference>
<comment type="caution">
    <text evidence="1">The sequence shown here is derived from an EMBL/GenBank/DDBJ whole genome shotgun (WGS) entry which is preliminary data.</text>
</comment>
<organism evidence="1 2">
    <name type="scientific">Flaviaesturariibacter flavus</name>
    <dbReference type="NCBI Taxonomy" id="2502780"/>
    <lineage>
        <taxon>Bacteria</taxon>
        <taxon>Pseudomonadati</taxon>
        <taxon>Bacteroidota</taxon>
        <taxon>Chitinophagia</taxon>
        <taxon>Chitinophagales</taxon>
        <taxon>Chitinophagaceae</taxon>
        <taxon>Flaviaestuariibacter</taxon>
    </lineage>
</organism>
<dbReference type="EMBL" id="SJZI01000002">
    <property type="protein sequence ID" value="TCJ19372.1"/>
    <property type="molecule type" value="Genomic_DNA"/>
</dbReference>
<protein>
    <recommendedName>
        <fullName evidence="3">Muconolactone isomerase domain-containing protein</fullName>
    </recommendedName>
</protein>
<dbReference type="AlphaFoldDB" id="A0A4V2NX00"/>
<sequence length="96" mass="11328">MKKYLAIIDFEWSEEAGAVIQDHRTYINELIDEQVIEHYVVSMEKQQAWVTLNAESPEHAREILDESPFSRFWTVELTELFLWDGVGYRLPAVQLN</sequence>
<name>A0A4V2NX00_9BACT</name>
<dbReference type="Gene3D" id="3.30.70.1060">
    <property type="entry name" value="Dimeric alpha+beta barrel"/>
    <property type="match status" value="1"/>
</dbReference>
<accession>A0A4V2NX00</accession>
<reference evidence="1 2" key="1">
    <citation type="submission" date="2019-03" db="EMBL/GenBank/DDBJ databases">
        <authorList>
            <person name="Kim M.K.M."/>
        </authorList>
    </citation>
    <scope>NUCLEOTIDE SEQUENCE [LARGE SCALE GENOMIC DNA]</scope>
    <source>
        <strain evidence="1 2">17J68-12</strain>
    </source>
</reference>
<dbReference type="Proteomes" id="UP000295334">
    <property type="component" value="Unassembled WGS sequence"/>
</dbReference>
<evidence type="ECO:0008006" key="3">
    <source>
        <dbReference type="Google" id="ProtNLM"/>
    </source>
</evidence>